<organism evidence="10 11">
    <name type="scientific">Apolygus lucorum</name>
    <name type="common">Small green plant bug</name>
    <name type="synonym">Lygocoris lucorum</name>
    <dbReference type="NCBI Taxonomy" id="248454"/>
    <lineage>
        <taxon>Eukaryota</taxon>
        <taxon>Metazoa</taxon>
        <taxon>Ecdysozoa</taxon>
        <taxon>Arthropoda</taxon>
        <taxon>Hexapoda</taxon>
        <taxon>Insecta</taxon>
        <taxon>Pterygota</taxon>
        <taxon>Neoptera</taxon>
        <taxon>Paraneoptera</taxon>
        <taxon>Hemiptera</taxon>
        <taxon>Heteroptera</taxon>
        <taxon>Panheteroptera</taxon>
        <taxon>Cimicomorpha</taxon>
        <taxon>Miridae</taxon>
        <taxon>Mirini</taxon>
        <taxon>Apolygus</taxon>
    </lineage>
</organism>
<dbReference type="InterPro" id="IPR021109">
    <property type="entry name" value="Peptidase_aspartic_dom_sf"/>
</dbReference>
<feature type="active site" evidence="5">
    <location>
        <position position="271"/>
    </location>
</feature>
<dbReference type="PROSITE" id="PS51767">
    <property type="entry name" value="PEPTIDASE_A1"/>
    <property type="match status" value="1"/>
</dbReference>
<dbReference type="GO" id="GO:0004190">
    <property type="term" value="F:aspartic-type endopeptidase activity"/>
    <property type="evidence" value="ECO:0007669"/>
    <property type="project" value="UniProtKB-KW"/>
</dbReference>
<comment type="caution">
    <text evidence="10">The sequence shown here is derived from an EMBL/GenBank/DDBJ whole genome shotgun (WGS) entry which is preliminary data.</text>
</comment>
<dbReference type="GO" id="GO:0006508">
    <property type="term" value="P:proteolysis"/>
    <property type="evidence" value="ECO:0007669"/>
    <property type="project" value="UniProtKB-KW"/>
</dbReference>
<keyword evidence="4 6" id="KW-0378">Hydrolase</keyword>
<accession>A0A8S9XPB6</accession>
<dbReference type="InterPro" id="IPR001969">
    <property type="entry name" value="Aspartic_peptidase_AS"/>
</dbReference>
<evidence type="ECO:0000256" key="5">
    <source>
        <dbReference type="PIRSR" id="PIRSR601461-1"/>
    </source>
</evidence>
<dbReference type="InterPro" id="IPR033121">
    <property type="entry name" value="PEPTIDASE_A1"/>
</dbReference>
<evidence type="ECO:0000259" key="9">
    <source>
        <dbReference type="PROSITE" id="PS51767"/>
    </source>
</evidence>
<feature type="signal peptide" evidence="8">
    <location>
        <begin position="1"/>
        <end position="23"/>
    </location>
</feature>
<keyword evidence="8" id="KW-0732">Signal</keyword>
<dbReference type="Pfam" id="PF00026">
    <property type="entry name" value="Asp"/>
    <property type="match status" value="1"/>
</dbReference>
<gene>
    <name evidence="10" type="ORF">GE061_013545</name>
</gene>
<evidence type="ECO:0000256" key="3">
    <source>
        <dbReference type="ARBA" id="ARBA00022750"/>
    </source>
</evidence>
<reference evidence="10" key="1">
    <citation type="journal article" date="2021" name="Mol. Ecol. Resour.">
        <title>Apolygus lucorum genome provides insights into omnivorousness and mesophyll feeding.</title>
        <authorList>
            <person name="Liu Y."/>
            <person name="Liu H."/>
            <person name="Wang H."/>
            <person name="Huang T."/>
            <person name="Liu B."/>
            <person name="Yang B."/>
            <person name="Yin L."/>
            <person name="Li B."/>
            <person name="Zhang Y."/>
            <person name="Zhang S."/>
            <person name="Jiang F."/>
            <person name="Zhang X."/>
            <person name="Ren Y."/>
            <person name="Wang B."/>
            <person name="Wang S."/>
            <person name="Lu Y."/>
            <person name="Wu K."/>
            <person name="Fan W."/>
            <person name="Wang G."/>
        </authorList>
    </citation>
    <scope>NUCLEOTIDE SEQUENCE</scope>
    <source>
        <strain evidence="10">12Hb</strain>
    </source>
</reference>
<dbReference type="Gene3D" id="2.60.40.1960">
    <property type="match status" value="1"/>
</dbReference>
<protein>
    <recommendedName>
        <fullName evidence="9">Peptidase A1 domain-containing protein</fullName>
    </recommendedName>
</protein>
<feature type="compositionally biased region" description="Pro residues" evidence="7">
    <location>
        <begin position="386"/>
        <end position="396"/>
    </location>
</feature>
<evidence type="ECO:0000256" key="6">
    <source>
        <dbReference type="RuleBase" id="RU000454"/>
    </source>
</evidence>
<evidence type="ECO:0000313" key="11">
    <source>
        <dbReference type="Proteomes" id="UP000466442"/>
    </source>
</evidence>
<dbReference type="InterPro" id="IPR001461">
    <property type="entry name" value="Aspartic_peptidase_A1"/>
</dbReference>
<dbReference type="SUPFAM" id="SSF50630">
    <property type="entry name" value="Acid proteases"/>
    <property type="match status" value="1"/>
</dbReference>
<keyword evidence="2 6" id="KW-0645">Protease</keyword>
<feature type="compositionally biased region" description="Low complexity" evidence="7">
    <location>
        <begin position="397"/>
        <end position="406"/>
    </location>
</feature>
<dbReference type="PROSITE" id="PS00141">
    <property type="entry name" value="ASP_PROTEASE"/>
    <property type="match status" value="2"/>
</dbReference>
<evidence type="ECO:0000256" key="7">
    <source>
        <dbReference type="SAM" id="MobiDB-lite"/>
    </source>
</evidence>
<proteinExistence type="inferred from homology"/>
<dbReference type="PANTHER" id="PTHR47966">
    <property type="entry name" value="BETA-SITE APP-CLEAVING ENZYME, ISOFORM A-RELATED"/>
    <property type="match status" value="1"/>
</dbReference>
<dbReference type="AlphaFoldDB" id="A0A8S9XPB6"/>
<feature type="domain" description="Peptidase A1" evidence="9">
    <location>
        <begin position="75"/>
        <end position="375"/>
    </location>
</feature>
<feature type="chain" id="PRO_5035908262" description="Peptidase A1 domain-containing protein" evidence="8">
    <location>
        <begin position="24"/>
        <end position="441"/>
    </location>
</feature>
<sequence>MKSAALILVAASCTLWGLPETASLKFKVPIHRANSFNIHEKIRANLRRMLTEPTSSEVTVKPSLPLSSTPIGTIYYGIVEIGSPPQKFQVVFDTGSSDLWVTSGLSPYCRQKKCYYSVLSNTFTPNSTKFNSMYGSGAVSGDVSSDTIQFAGITIANQTFGQATAEVEVLLESPQDGIFGLGFPGLSSFMVPPFFSAMKQKAFDVNAFSFLLAKKGQGESSLIFGGWDDTIVKSESDLKWIPITKKAYWEFAVDSMSIGSLIYNNTKAIADTGTSLIVGPPEDVRRIALTIGAVLFNNLLLVPTSRISTLPDLKLVINGLPYTLTPNDYVVAVEGNVALLGFGPGSGIDFWILGDVFLSNYYSVFNVDLGAVAFVDLPGPSTSPTTQPPSTSPPTSPSNSSTSPPTTQKPGGNGVSTVTSCSYLLLFVLFYHHIYNNQSKL</sequence>
<comment type="similarity">
    <text evidence="1 6">Belongs to the peptidase A1 family.</text>
</comment>
<evidence type="ECO:0000256" key="4">
    <source>
        <dbReference type="ARBA" id="ARBA00022801"/>
    </source>
</evidence>
<dbReference type="FunFam" id="2.40.70.10:FF:000115">
    <property type="entry name" value="Lysosomal aspartic protease"/>
    <property type="match status" value="1"/>
</dbReference>
<dbReference type="EMBL" id="WIXP02000005">
    <property type="protein sequence ID" value="KAF6210439.1"/>
    <property type="molecule type" value="Genomic_DNA"/>
</dbReference>
<dbReference type="OrthoDB" id="771136at2759"/>
<feature type="active site" evidence="5">
    <location>
        <position position="93"/>
    </location>
</feature>
<evidence type="ECO:0000256" key="2">
    <source>
        <dbReference type="ARBA" id="ARBA00022670"/>
    </source>
</evidence>
<dbReference type="Proteomes" id="UP000466442">
    <property type="component" value="Linkage Group LG5"/>
</dbReference>
<keyword evidence="11" id="KW-1185">Reference proteome</keyword>
<dbReference type="PANTHER" id="PTHR47966:SF51">
    <property type="entry name" value="BETA-SITE APP-CLEAVING ENZYME, ISOFORM A-RELATED"/>
    <property type="match status" value="1"/>
</dbReference>
<name>A0A8S9XPB6_APOLU</name>
<dbReference type="Gene3D" id="2.40.70.10">
    <property type="entry name" value="Acid Proteases"/>
    <property type="match status" value="2"/>
</dbReference>
<evidence type="ECO:0000313" key="10">
    <source>
        <dbReference type="EMBL" id="KAF6210439.1"/>
    </source>
</evidence>
<feature type="region of interest" description="Disordered" evidence="7">
    <location>
        <begin position="380"/>
        <end position="413"/>
    </location>
</feature>
<dbReference type="PRINTS" id="PR00792">
    <property type="entry name" value="PEPSIN"/>
</dbReference>
<keyword evidence="3 6" id="KW-0064">Aspartyl protease</keyword>
<evidence type="ECO:0000256" key="1">
    <source>
        <dbReference type="ARBA" id="ARBA00007447"/>
    </source>
</evidence>
<evidence type="ECO:0000256" key="8">
    <source>
        <dbReference type="SAM" id="SignalP"/>
    </source>
</evidence>